<keyword evidence="2" id="KW-1185">Reference proteome</keyword>
<evidence type="ECO:0000313" key="1">
    <source>
        <dbReference type="EMBL" id="ACK66234.1"/>
    </source>
</evidence>
<evidence type="ECO:0000313" key="2">
    <source>
        <dbReference type="Proteomes" id="UP000008204"/>
    </source>
</evidence>
<dbReference type="KEGG" id="cyp:PCC8801_2206"/>
<dbReference type="RefSeq" id="WP_012595502.1">
    <property type="nucleotide sequence ID" value="NC_011726.1"/>
</dbReference>
<dbReference type="EMBL" id="CP001287">
    <property type="protein sequence ID" value="ACK66234.1"/>
    <property type="molecule type" value="Genomic_DNA"/>
</dbReference>
<dbReference type="Proteomes" id="UP000008204">
    <property type="component" value="Chromosome"/>
</dbReference>
<sequence>MRVRRRSGVAESFRDRLSLWINRAFPQGIIDMTEPRKWLITAQKCTILVALIEPNNDRNSLLV</sequence>
<name>B7K139_RIPO1</name>
<organism evidence="1 2">
    <name type="scientific">Rippkaea orientalis (strain PCC 8801 / RF-1)</name>
    <name type="common">Cyanothece sp. (strain PCC 8801)</name>
    <dbReference type="NCBI Taxonomy" id="41431"/>
    <lineage>
        <taxon>Bacteria</taxon>
        <taxon>Bacillati</taxon>
        <taxon>Cyanobacteriota</taxon>
        <taxon>Cyanophyceae</taxon>
        <taxon>Oscillatoriophycideae</taxon>
        <taxon>Chroococcales</taxon>
        <taxon>Aphanothecaceae</taxon>
        <taxon>Rippkaea</taxon>
        <taxon>Rippkaea orientalis</taxon>
    </lineage>
</organism>
<reference evidence="2" key="1">
    <citation type="journal article" date="2011" name="MBio">
        <title>Novel metabolic attributes of the genus Cyanothece, comprising a group of unicellular nitrogen-fixing Cyanobacteria.</title>
        <authorList>
            <person name="Bandyopadhyay A."/>
            <person name="Elvitigala T."/>
            <person name="Welsh E."/>
            <person name="Stockel J."/>
            <person name="Liberton M."/>
            <person name="Min H."/>
            <person name="Sherman L.A."/>
            <person name="Pakrasi H.B."/>
        </authorList>
    </citation>
    <scope>NUCLEOTIDE SEQUENCE [LARGE SCALE GENOMIC DNA]</scope>
    <source>
        <strain evidence="2">PCC 8801</strain>
    </source>
</reference>
<dbReference type="HOGENOM" id="CLU_2878364_0_0_3"/>
<accession>B7K139</accession>
<dbReference type="AlphaFoldDB" id="B7K139"/>
<gene>
    <name evidence="1" type="ordered locus">PCC8801_2206</name>
</gene>
<proteinExistence type="predicted"/>
<protein>
    <submittedName>
        <fullName evidence="1">Uncharacterized protein</fullName>
    </submittedName>
</protein>